<evidence type="ECO:0000256" key="2">
    <source>
        <dbReference type="ARBA" id="ARBA00022448"/>
    </source>
</evidence>
<evidence type="ECO:0000256" key="3">
    <source>
        <dbReference type="ARBA" id="ARBA00022483"/>
    </source>
</evidence>
<keyword evidence="3" id="KW-0268">Exocytosis</keyword>
<reference evidence="7" key="1">
    <citation type="submission" date="2021-01" db="EMBL/GenBank/DDBJ databases">
        <authorList>
            <person name="Corre E."/>
            <person name="Pelletier E."/>
            <person name="Niang G."/>
            <person name="Scheremetjew M."/>
            <person name="Finn R."/>
            <person name="Kale V."/>
            <person name="Holt S."/>
            <person name="Cochrane G."/>
            <person name="Meng A."/>
            <person name="Brown T."/>
            <person name="Cohen L."/>
        </authorList>
    </citation>
    <scope>NUCLEOTIDE SEQUENCE</scope>
    <source>
        <strain evidence="7">CCMP1413</strain>
    </source>
</reference>
<dbReference type="GO" id="GO:0006893">
    <property type="term" value="P:Golgi to plasma membrane transport"/>
    <property type="evidence" value="ECO:0007669"/>
    <property type="project" value="TreeGrafter"/>
</dbReference>
<keyword evidence="2" id="KW-0813">Transport</keyword>
<dbReference type="PANTHER" id="PTHR12702:SF0">
    <property type="entry name" value="EXOCYST COMPLEX COMPONENT 6"/>
    <property type="match status" value="1"/>
</dbReference>
<dbReference type="InterPro" id="IPR046361">
    <property type="entry name" value="EXOC6/Sec15_C"/>
</dbReference>
<dbReference type="InterPro" id="IPR007225">
    <property type="entry name" value="EXOC6/Sec15"/>
</dbReference>
<dbReference type="GO" id="GO:0090522">
    <property type="term" value="P:vesicle tethering involved in exocytosis"/>
    <property type="evidence" value="ECO:0007669"/>
    <property type="project" value="InterPro"/>
</dbReference>
<gene>
    <name evidence="7" type="ORF">PCOL08062_LOCUS321</name>
</gene>
<organism evidence="7">
    <name type="scientific">Prasinoderma coloniale</name>
    <dbReference type="NCBI Taxonomy" id="156133"/>
    <lineage>
        <taxon>Eukaryota</taxon>
        <taxon>Viridiplantae</taxon>
        <taxon>Prasinodermophyta</taxon>
        <taxon>Prasinodermophyceae</taxon>
        <taxon>Prasinodermales</taxon>
        <taxon>Prasinodermaceae</taxon>
        <taxon>Prasinoderma</taxon>
    </lineage>
</organism>
<evidence type="ECO:0000256" key="1">
    <source>
        <dbReference type="ARBA" id="ARBA00007944"/>
    </source>
</evidence>
<feature type="compositionally biased region" description="Low complexity" evidence="5">
    <location>
        <begin position="292"/>
        <end position="314"/>
    </location>
</feature>
<dbReference type="Gene3D" id="1.10.357.30">
    <property type="entry name" value="Exocyst complex subunit Sec15 C-terminal domain, N-terminal subdomain"/>
    <property type="match status" value="1"/>
</dbReference>
<feature type="compositionally biased region" description="Acidic residues" evidence="5">
    <location>
        <begin position="46"/>
        <end position="65"/>
    </location>
</feature>
<evidence type="ECO:0000256" key="5">
    <source>
        <dbReference type="SAM" id="MobiDB-lite"/>
    </source>
</evidence>
<accession>A0A7R9T819</accession>
<feature type="domain" description="Exocyst complex subunit EXOC6/Sec15 C-terminal" evidence="6">
    <location>
        <begin position="219"/>
        <end position="602"/>
    </location>
</feature>
<dbReference type="InterPro" id="IPR042045">
    <property type="entry name" value="EXOC6/Sec15_C_dom1"/>
</dbReference>
<dbReference type="EMBL" id="HBDZ01000418">
    <property type="protein sequence ID" value="CAD8228039.1"/>
    <property type="molecule type" value="Transcribed_RNA"/>
</dbReference>
<evidence type="ECO:0000256" key="4">
    <source>
        <dbReference type="ARBA" id="ARBA00023054"/>
    </source>
</evidence>
<dbReference type="Gene3D" id="1.20.58.670">
    <property type="entry name" value="Dsl1p vesicle tethering complex, Tip20p subunit, domain D"/>
    <property type="match status" value="1"/>
</dbReference>
<dbReference type="InterPro" id="IPR042044">
    <property type="entry name" value="EXOC6PINT-1/Sec15/Tip20_C_dom2"/>
</dbReference>
<dbReference type="GO" id="GO:0000145">
    <property type="term" value="C:exocyst"/>
    <property type="evidence" value="ECO:0007669"/>
    <property type="project" value="TreeGrafter"/>
</dbReference>
<keyword evidence="4" id="KW-0175">Coiled coil</keyword>
<feature type="region of interest" description="Disordered" evidence="5">
    <location>
        <begin position="18"/>
        <end position="65"/>
    </location>
</feature>
<protein>
    <recommendedName>
        <fullName evidence="6">Exocyst complex subunit EXOC6/Sec15 C-terminal domain-containing protein</fullName>
    </recommendedName>
</protein>
<comment type="similarity">
    <text evidence="1">Belongs to the SEC15 family.</text>
</comment>
<dbReference type="PANTHER" id="PTHR12702">
    <property type="entry name" value="SEC15"/>
    <property type="match status" value="1"/>
</dbReference>
<evidence type="ECO:0000259" key="6">
    <source>
        <dbReference type="Pfam" id="PF04091"/>
    </source>
</evidence>
<evidence type="ECO:0000313" key="7">
    <source>
        <dbReference type="EMBL" id="CAD8228039.1"/>
    </source>
</evidence>
<dbReference type="GO" id="GO:0016020">
    <property type="term" value="C:membrane"/>
    <property type="evidence" value="ECO:0007669"/>
    <property type="project" value="TreeGrafter"/>
</dbReference>
<sequence length="629" mass="66569">MAGIRAATARRRRLAELAKQQDRALASMHRTDGDGGGVLEFPLGDERDEDEGQANEAGLQEDDGAEAMDLTPLHRCAHVQSMLGRSDDFAAYYVENRAAQLRSDLSKVVAGLGDGGGGNGSAGGGASDPGVAFLQSYQSSVAQVVGFFLVEARVLRSGVNGMSAAATRALWGEAAFTLASALRTSAGVMRDPGQVLVVRDFVALAADAVRAVGFDARSLDAALNGTREMYMSLLANDAAEQIRSVLSTGSLEPFEVSTEGEMERQVVAYGLHELAVGQASEAGRGQSPIGVASSPGDGNAPPASPAASSSPRLPWRAPFSASVPRVCQLTSRFLGDMAQFLGTVSMPAAEARAALASGVSTLLAEAAPGAVDGALSAESLPVAKAVRLSLDAAALKTSCAALERRAKHVCWQEMRVEVSPKELFAQATLALEAASKRATDCAANTMLVFVERYRMANAGRSWAPDAPPAVSQGLTVPSAEMEDLAEQLAMSFASVRAFLSREEYARLCAQPLGQAGAWLAGALASEASRHWNPWGLATLDAELRRLETAVRSAELPDTQLAEARQLVSLLQSQSLERLDEAGYLQRQYPRLSAAKVLIVLEKYREPPNDRTSFMRRKAVDAALKKLRRQ</sequence>
<proteinExistence type="inferred from homology"/>
<dbReference type="AlphaFoldDB" id="A0A7R9T819"/>
<dbReference type="Pfam" id="PF04091">
    <property type="entry name" value="Sec15_C"/>
    <property type="match status" value="1"/>
</dbReference>
<dbReference type="GO" id="GO:0006886">
    <property type="term" value="P:intracellular protein transport"/>
    <property type="evidence" value="ECO:0007669"/>
    <property type="project" value="InterPro"/>
</dbReference>
<feature type="region of interest" description="Disordered" evidence="5">
    <location>
        <begin position="283"/>
        <end position="314"/>
    </location>
</feature>
<name>A0A7R9T819_9VIRI</name>